<organism evidence="9 10">
    <name type="scientific">Hyalangium rubrum</name>
    <dbReference type="NCBI Taxonomy" id="3103134"/>
    <lineage>
        <taxon>Bacteria</taxon>
        <taxon>Pseudomonadati</taxon>
        <taxon>Myxococcota</taxon>
        <taxon>Myxococcia</taxon>
        <taxon>Myxococcales</taxon>
        <taxon>Cystobacterineae</taxon>
        <taxon>Archangiaceae</taxon>
        <taxon>Hyalangium</taxon>
    </lineage>
</organism>
<dbReference type="PROSITE" id="PS00687">
    <property type="entry name" value="ALDEHYDE_DEHYDR_GLU"/>
    <property type="match status" value="1"/>
</dbReference>
<comment type="similarity">
    <text evidence="1 4 6">Belongs to the aldehyde dehydrogenase family.</text>
</comment>
<dbReference type="PROSITE" id="PS00070">
    <property type="entry name" value="ALDEHYDE_DEHYDR_CYS"/>
    <property type="match status" value="1"/>
</dbReference>
<sequence>MLENTKKPSTATPVPGGAPTEAAPTTAPAPRVAPVPEDFVDVTRVRAVFEAQRAHRWTMARTTASERIARLKKLKAAILARREALNQAVYADFRKPAAEVELTEMHPVMEELNHTVKHLKSWMKPTRVGTPLLLAGTKSVVRYEPKGVVLVLAPWNYPFALLINPLIAAVSAGNCVVLKPSEKTPHVAALLEELVREVFEEREVALLRGGAALGDALLELPFDHFFFTGSPRIGQKVMAAASRHLASVTLELGGKSPAIIDASADVKAAAERLMWGKFINAGQTCIAPDYVFVHASREKEFLEHARRTLASFYGSQETAWRESASFARLVDDGAFRRVRELLDRSVAAGARVETGGQADAGTRYLAPTLLSGVRPDMAIMEGEIFGPVLPVMTYEHREGVYAHINAGGKPLALYVFAEDKRAVEDVFQHTTSGGAVVNNVLLHIANPHLPFGGVGMSGLGHYHGQYGFKTFSHERAVLVQALPSAASLFFPPYDGKGLKGLAARLSRWLE</sequence>
<evidence type="ECO:0000313" key="9">
    <source>
        <dbReference type="EMBL" id="MDY7225929.1"/>
    </source>
</evidence>
<dbReference type="SUPFAM" id="SSF53720">
    <property type="entry name" value="ALDH-like"/>
    <property type="match status" value="1"/>
</dbReference>
<dbReference type="InterPro" id="IPR029510">
    <property type="entry name" value="Ald_DH_CS_GLU"/>
</dbReference>
<feature type="active site" evidence="5">
    <location>
        <position position="251"/>
    </location>
</feature>
<protein>
    <recommendedName>
        <fullName evidence="4">Aldehyde dehydrogenase</fullName>
    </recommendedName>
</protein>
<dbReference type="PIRSF" id="PIRSF036492">
    <property type="entry name" value="ALDH"/>
    <property type="match status" value="1"/>
</dbReference>
<accession>A0ABU5GZ08</accession>
<evidence type="ECO:0000256" key="4">
    <source>
        <dbReference type="PIRNR" id="PIRNR036492"/>
    </source>
</evidence>
<feature type="domain" description="Aldehyde dehydrogenase" evidence="8">
    <location>
        <begin position="46"/>
        <end position="476"/>
    </location>
</feature>
<dbReference type="InterPro" id="IPR016163">
    <property type="entry name" value="Ald_DH_C"/>
</dbReference>
<evidence type="ECO:0000256" key="5">
    <source>
        <dbReference type="PROSITE-ProRule" id="PRU10007"/>
    </source>
</evidence>
<proteinExistence type="inferred from homology"/>
<dbReference type="InterPro" id="IPR016160">
    <property type="entry name" value="Ald_DH_CS_CYS"/>
</dbReference>
<gene>
    <name evidence="9" type="ORF">SYV04_06025</name>
</gene>
<dbReference type="PANTHER" id="PTHR43570">
    <property type="entry name" value="ALDEHYDE DEHYDROGENASE"/>
    <property type="match status" value="1"/>
</dbReference>
<dbReference type="Gene3D" id="3.40.309.10">
    <property type="entry name" value="Aldehyde Dehydrogenase, Chain A, domain 2"/>
    <property type="match status" value="1"/>
</dbReference>
<keyword evidence="3" id="KW-0520">NAD</keyword>
<evidence type="ECO:0000313" key="10">
    <source>
        <dbReference type="Proteomes" id="UP001291309"/>
    </source>
</evidence>
<feature type="region of interest" description="Disordered" evidence="7">
    <location>
        <begin position="1"/>
        <end position="34"/>
    </location>
</feature>
<dbReference type="InterPro" id="IPR012394">
    <property type="entry name" value="Aldehyde_DH_NAD(P)"/>
</dbReference>
<evidence type="ECO:0000256" key="1">
    <source>
        <dbReference type="ARBA" id="ARBA00009986"/>
    </source>
</evidence>
<dbReference type="InterPro" id="IPR016162">
    <property type="entry name" value="Ald_DH_N"/>
</dbReference>
<dbReference type="Gene3D" id="3.40.605.10">
    <property type="entry name" value="Aldehyde Dehydrogenase, Chain A, domain 1"/>
    <property type="match status" value="1"/>
</dbReference>
<name>A0ABU5GZ08_9BACT</name>
<dbReference type="Pfam" id="PF00171">
    <property type="entry name" value="Aldedh"/>
    <property type="match status" value="1"/>
</dbReference>
<dbReference type="CDD" id="cd07134">
    <property type="entry name" value="ALDH_AlkH-like"/>
    <property type="match status" value="1"/>
</dbReference>
<dbReference type="EMBL" id="JAXIVS010000002">
    <property type="protein sequence ID" value="MDY7225929.1"/>
    <property type="molecule type" value="Genomic_DNA"/>
</dbReference>
<feature type="compositionally biased region" description="Low complexity" evidence="7">
    <location>
        <begin position="10"/>
        <end position="34"/>
    </location>
</feature>
<evidence type="ECO:0000256" key="6">
    <source>
        <dbReference type="RuleBase" id="RU003345"/>
    </source>
</evidence>
<keyword evidence="10" id="KW-1185">Reference proteome</keyword>
<dbReference type="Proteomes" id="UP001291309">
    <property type="component" value="Unassembled WGS sequence"/>
</dbReference>
<evidence type="ECO:0000256" key="2">
    <source>
        <dbReference type="ARBA" id="ARBA00023002"/>
    </source>
</evidence>
<keyword evidence="2 4" id="KW-0560">Oxidoreductase</keyword>
<dbReference type="PANTHER" id="PTHR43570:SF20">
    <property type="entry name" value="ALDEHYDE DEHYDROGENASE ALDX-RELATED"/>
    <property type="match status" value="1"/>
</dbReference>
<dbReference type="InterPro" id="IPR015590">
    <property type="entry name" value="Aldehyde_DH_dom"/>
</dbReference>
<dbReference type="RefSeq" id="WP_321544653.1">
    <property type="nucleotide sequence ID" value="NZ_JAXIVS010000002.1"/>
</dbReference>
<dbReference type="InterPro" id="IPR016161">
    <property type="entry name" value="Ald_DH/histidinol_DH"/>
</dbReference>
<evidence type="ECO:0000256" key="7">
    <source>
        <dbReference type="SAM" id="MobiDB-lite"/>
    </source>
</evidence>
<evidence type="ECO:0000259" key="8">
    <source>
        <dbReference type="Pfam" id="PF00171"/>
    </source>
</evidence>
<evidence type="ECO:0000256" key="3">
    <source>
        <dbReference type="ARBA" id="ARBA00023027"/>
    </source>
</evidence>
<comment type="caution">
    <text evidence="9">The sequence shown here is derived from an EMBL/GenBank/DDBJ whole genome shotgun (WGS) entry which is preliminary data.</text>
</comment>
<reference evidence="9 10" key="1">
    <citation type="submission" date="2023-12" db="EMBL/GenBank/DDBJ databases">
        <title>the genome sequence of Hyalangium sp. s54d21.</title>
        <authorList>
            <person name="Zhang X."/>
        </authorList>
    </citation>
    <scope>NUCLEOTIDE SEQUENCE [LARGE SCALE GENOMIC DNA]</scope>
    <source>
        <strain evidence="10">s54d21</strain>
    </source>
</reference>